<dbReference type="Proteomes" id="UP000215335">
    <property type="component" value="Unassembled WGS sequence"/>
</dbReference>
<protein>
    <submittedName>
        <fullName evidence="1">Uncharacterized protein</fullName>
    </submittedName>
</protein>
<name>A0A232EFQ9_9HYME</name>
<comment type="caution">
    <text evidence="1">The sequence shown here is derived from an EMBL/GenBank/DDBJ whole genome shotgun (WGS) entry which is preliminary data.</text>
</comment>
<gene>
    <name evidence="1" type="ORF">TSAR_012809</name>
</gene>
<evidence type="ECO:0000313" key="1">
    <source>
        <dbReference type="EMBL" id="OXU17164.1"/>
    </source>
</evidence>
<sequence>MYESMYKYAVLTNFMLCKCKYCLKSVIDVLKVTYDERLVKLFKNWLPCQFLLNHPGSAFHLQPYDFGIKKYSIPIQIKLQNFNALSMIVFKREPK</sequence>
<proteinExistence type="predicted"/>
<dbReference type="AlphaFoldDB" id="A0A232EFQ9"/>
<keyword evidence="2" id="KW-1185">Reference proteome</keyword>
<evidence type="ECO:0000313" key="2">
    <source>
        <dbReference type="Proteomes" id="UP000215335"/>
    </source>
</evidence>
<organism evidence="1 2">
    <name type="scientific">Trichomalopsis sarcophagae</name>
    <dbReference type="NCBI Taxonomy" id="543379"/>
    <lineage>
        <taxon>Eukaryota</taxon>
        <taxon>Metazoa</taxon>
        <taxon>Ecdysozoa</taxon>
        <taxon>Arthropoda</taxon>
        <taxon>Hexapoda</taxon>
        <taxon>Insecta</taxon>
        <taxon>Pterygota</taxon>
        <taxon>Neoptera</taxon>
        <taxon>Endopterygota</taxon>
        <taxon>Hymenoptera</taxon>
        <taxon>Apocrita</taxon>
        <taxon>Proctotrupomorpha</taxon>
        <taxon>Chalcidoidea</taxon>
        <taxon>Pteromalidae</taxon>
        <taxon>Pteromalinae</taxon>
        <taxon>Trichomalopsis</taxon>
    </lineage>
</organism>
<dbReference type="EMBL" id="NNAY01004966">
    <property type="protein sequence ID" value="OXU17164.1"/>
    <property type="molecule type" value="Genomic_DNA"/>
</dbReference>
<accession>A0A232EFQ9</accession>
<reference evidence="1 2" key="1">
    <citation type="journal article" date="2017" name="Curr. Biol.">
        <title>The Evolution of Venom by Co-option of Single-Copy Genes.</title>
        <authorList>
            <person name="Martinson E.O."/>
            <person name="Mrinalini"/>
            <person name="Kelkar Y.D."/>
            <person name="Chang C.H."/>
            <person name="Werren J.H."/>
        </authorList>
    </citation>
    <scope>NUCLEOTIDE SEQUENCE [LARGE SCALE GENOMIC DNA]</scope>
    <source>
        <strain evidence="1 2">Alberta</strain>
        <tissue evidence="1">Whole body</tissue>
    </source>
</reference>